<sequence>MVQPPMPHTFARCKVQMCTAEASQFQLPMLVVHQLDLAADNAPLVQLQWAEGQMWQCPCVARSANYTEAVRENILAGGDNCSRAALIGACFAAAYGLDSIPTDWHQAVNRFDEIAGLAADLVESRTSTFHDSSTSAT</sequence>
<keyword evidence="3" id="KW-1185">Reference proteome</keyword>
<dbReference type="InterPro" id="IPR005502">
    <property type="entry name" value="Ribosyl_crysJ1"/>
</dbReference>
<name>A0AAE0KT86_9CHLO</name>
<dbReference type="PANTHER" id="PTHR16222">
    <property type="entry name" value="ADP-RIBOSYLGLYCOHYDROLASE"/>
    <property type="match status" value="1"/>
</dbReference>
<keyword evidence="1" id="KW-0479">Metal-binding</keyword>
<feature type="binding site" evidence="1">
    <location>
        <position position="82"/>
    </location>
    <ligand>
        <name>Mg(2+)</name>
        <dbReference type="ChEBI" id="CHEBI:18420"/>
        <label>1</label>
    </ligand>
</feature>
<dbReference type="SUPFAM" id="SSF101478">
    <property type="entry name" value="ADP-ribosylglycohydrolase"/>
    <property type="match status" value="1"/>
</dbReference>
<dbReference type="PANTHER" id="PTHR16222:SF17">
    <property type="entry name" value="SELENOPROTEIN J"/>
    <property type="match status" value="1"/>
</dbReference>
<feature type="binding site" evidence="1">
    <location>
        <position position="79"/>
    </location>
    <ligand>
        <name>Mg(2+)</name>
        <dbReference type="ChEBI" id="CHEBI:18420"/>
        <label>1</label>
    </ligand>
</feature>
<evidence type="ECO:0008006" key="4">
    <source>
        <dbReference type="Google" id="ProtNLM"/>
    </source>
</evidence>
<evidence type="ECO:0000313" key="3">
    <source>
        <dbReference type="Proteomes" id="UP001190700"/>
    </source>
</evidence>
<dbReference type="InterPro" id="IPR050792">
    <property type="entry name" value="ADP-ribosylglycohydrolase"/>
</dbReference>
<evidence type="ECO:0000313" key="2">
    <source>
        <dbReference type="EMBL" id="KAK3259907.1"/>
    </source>
</evidence>
<dbReference type="AlphaFoldDB" id="A0AAE0KT86"/>
<gene>
    <name evidence="2" type="ORF">CYMTET_31107</name>
</gene>
<comment type="caution">
    <text evidence="2">The sequence shown here is derived from an EMBL/GenBank/DDBJ whole genome shotgun (WGS) entry which is preliminary data.</text>
</comment>
<dbReference type="InterPro" id="IPR036705">
    <property type="entry name" value="Ribosyl_crysJ1_sf"/>
</dbReference>
<protein>
    <recommendedName>
        <fullName evidence="4">ADP-ribosylglycohydrolase</fullName>
    </recommendedName>
</protein>
<dbReference type="Proteomes" id="UP001190700">
    <property type="component" value="Unassembled WGS sequence"/>
</dbReference>
<proteinExistence type="predicted"/>
<dbReference type="GO" id="GO:0046872">
    <property type="term" value="F:metal ion binding"/>
    <property type="evidence" value="ECO:0007669"/>
    <property type="project" value="UniProtKB-KW"/>
</dbReference>
<comment type="cofactor">
    <cofactor evidence="1">
        <name>Mg(2+)</name>
        <dbReference type="ChEBI" id="CHEBI:18420"/>
    </cofactor>
    <text evidence="1">Binds 2 magnesium ions per subunit.</text>
</comment>
<keyword evidence="1" id="KW-0460">Magnesium</keyword>
<dbReference type="Pfam" id="PF03747">
    <property type="entry name" value="ADP_ribosyl_GH"/>
    <property type="match status" value="1"/>
</dbReference>
<dbReference type="Gene3D" id="1.10.4080.10">
    <property type="entry name" value="ADP-ribosylation/Crystallin J1"/>
    <property type="match status" value="1"/>
</dbReference>
<dbReference type="EMBL" id="LGRX02018373">
    <property type="protein sequence ID" value="KAK3259907.1"/>
    <property type="molecule type" value="Genomic_DNA"/>
</dbReference>
<evidence type="ECO:0000256" key="1">
    <source>
        <dbReference type="PIRSR" id="PIRSR605502-1"/>
    </source>
</evidence>
<reference evidence="2 3" key="1">
    <citation type="journal article" date="2015" name="Genome Biol. Evol.">
        <title>Comparative Genomics of a Bacterivorous Green Alga Reveals Evolutionary Causalities and Consequences of Phago-Mixotrophic Mode of Nutrition.</title>
        <authorList>
            <person name="Burns J.A."/>
            <person name="Paasch A."/>
            <person name="Narechania A."/>
            <person name="Kim E."/>
        </authorList>
    </citation>
    <scope>NUCLEOTIDE SEQUENCE [LARGE SCALE GENOMIC DNA]</scope>
    <source>
        <strain evidence="2 3">PLY_AMNH</strain>
    </source>
</reference>
<organism evidence="2 3">
    <name type="scientific">Cymbomonas tetramitiformis</name>
    <dbReference type="NCBI Taxonomy" id="36881"/>
    <lineage>
        <taxon>Eukaryota</taxon>
        <taxon>Viridiplantae</taxon>
        <taxon>Chlorophyta</taxon>
        <taxon>Pyramimonadophyceae</taxon>
        <taxon>Pyramimonadales</taxon>
        <taxon>Pyramimonadaceae</taxon>
        <taxon>Cymbomonas</taxon>
    </lineage>
</organism>
<accession>A0AAE0KT86</accession>